<gene>
    <name evidence="1" type="ORF">IX84_22825</name>
</gene>
<evidence type="ECO:0008006" key="3">
    <source>
        <dbReference type="Google" id="ProtNLM"/>
    </source>
</evidence>
<dbReference type="Proteomes" id="UP000029736">
    <property type="component" value="Unassembled WGS sequence"/>
</dbReference>
<name>A0A098S1M3_9BACT</name>
<accession>A0A098S1M3</accession>
<reference evidence="1 2" key="1">
    <citation type="journal article" date="2014" name="Int. J. Syst. Evol. Microbiol.">
        <title>Phaeodactylibacter xiamenensis gen. nov., sp. nov., a member of the family Saprospiraceae isolated from the marine alga Phaeodactylum tricornutum.</title>
        <authorList>
            <person name="Chen Z.Jr."/>
            <person name="Lei X."/>
            <person name="Lai Q."/>
            <person name="Li Y."/>
            <person name="Zhang B."/>
            <person name="Zhang J."/>
            <person name="Zhang H."/>
            <person name="Yang L."/>
            <person name="Zheng W."/>
            <person name="Tian Y."/>
            <person name="Yu Z."/>
            <person name="Xu H.Jr."/>
            <person name="Zheng T."/>
        </authorList>
    </citation>
    <scope>NUCLEOTIDE SEQUENCE [LARGE SCALE GENOMIC DNA]</scope>
    <source>
        <strain evidence="1 2">KD52</strain>
    </source>
</reference>
<dbReference type="Gene3D" id="2.60.40.1120">
    <property type="entry name" value="Carboxypeptidase-like, regulatory domain"/>
    <property type="match status" value="1"/>
</dbReference>
<proteinExistence type="predicted"/>
<protein>
    <recommendedName>
        <fullName evidence="3">TonB-dependent receptor plug domain-containing protein</fullName>
    </recommendedName>
</protein>
<dbReference type="Pfam" id="PF13715">
    <property type="entry name" value="CarbopepD_reg_2"/>
    <property type="match status" value="1"/>
</dbReference>
<evidence type="ECO:0000313" key="1">
    <source>
        <dbReference type="EMBL" id="KGE86254.1"/>
    </source>
</evidence>
<dbReference type="EMBL" id="JPOS01000081">
    <property type="protein sequence ID" value="KGE86254.1"/>
    <property type="molecule type" value="Genomic_DNA"/>
</dbReference>
<sequence>MLVFSAGAVHARGDAAPGANPGAESLSKFIPEDDVKVQGVVTDDAGEPLIGVNVLEKGNPTNGTITDVDGAFQLTVADDNATLVFTYIGYQKKEMPLNG</sequence>
<dbReference type="AlphaFoldDB" id="A0A098S1M3"/>
<keyword evidence="2" id="KW-1185">Reference proteome</keyword>
<evidence type="ECO:0000313" key="2">
    <source>
        <dbReference type="Proteomes" id="UP000029736"/>
    </source>
</evidence>
<dbReference type="InterPro" id="IPR008969">
    <property type="entry name" value="CarboxyPept-like_regulatory"/>
</dbReference>
<dbReference type="SUPFAM" id="SSF49464">
    <property type="entry name" value="Carboxypeptidase regulatory domain-like"/>
    <property type="match status" value="1"/>
</dbReference>
<dbReference type="FunFam" id="2.60.40.1120:FF:000003">
    <property type="entry name" value="Outer membrane protein Omp121"/>
    <property type="match status" value="1"/>
</dbReference>
<organism evidence="1 2">
    <name type="scientific">Phaeodactylibacter xiamenensis</name>
    <dbReference type="NCBI Taxonomy" id="1524460"/>
    <lineage>
        <taxon>Bacteria</taxon>
        <taxon>Pseudomonadati</taxon>
        <taxon>Bacteroidota</taxon>
        <taxon>Saprospiria</taxon>
        <taxon>Saprospirales</taxon>
        <taxon>Haliscomenobacteraceae</taxon>
        <taxon>Phaeodactylibacter</taxon>
    </lineage>
</organism>
<dbReference type="STRING" id="1524460.IX84_22825"/>
<comment type="caution">
    <text evidence="1">The sequence shown here is derived from an EMBL/GenBank/DDBJ whole genome shotgun (WGS) entry which is preliminary data.</text>
</comment>